<protein>
    <recommendedName>
        <fullName evidence="1">DUF6970 domain-containing protein</fullName>
    </recommendedName>
</protein>
<evidence type="ECO:0000313" key="2">
    <source>
        <dbReference type="EMBL" id="KAA9340332.1"/>
    </source>
</evidence>
<reference evidence="2 3" key="1">
    <citation type="submission" date="2019-09" db="EMBL/GenBank/DDBJ databases">
        <title>Genome sequence of Adhaeribacter sp. M2.</title>
        <authorList>
            <person name="Srinivasan S."/>
        </authorList>
    </citation>
    <scope>NUCLEOTIDE SEQUENCE [LARGE SCALE GENOMIC DNA]</scope>
    <source>
        <strain evidence="2 3">M2</strain>
    </source>
</reference>
<organism evidence="2 3">
    <name type="scientific">Adhaeribacter soli</name>
    <dbReference type="NCBI Taxonomy" id="2607655"/>
    <lineage>
        <taxon>Bacteria</taxon>
        <taxon>Pseudomonadati</taxon>
        <taxon>Bacteroidota</taxon>
        <taxon>Cytophagia</taxon>
        <taxon>Cytophagales</taxon>
        <taxon>Hymenobacteraceae</taxon>
        <taxon>Adhaeribacter</taxon>
    </lineage>
</organism>
<dbReference type="InterPro" id="IPR054243">
    <property type="entry name" value="DUF6970"/>
</dbReference>
<dbReference type="Proteomes" id="UP000326570">
    <property type="component" value="Unassembled WGS sequence"/>
</dbReference>
<accession>A0A5N1J6J6</accession>
<dbReference type="AlphaFoldDB" id="A0A5N1J6J6"/>
<evidence type="ECO:0000313" key="3">
    <source>
        <dbReference type="Proteomes" id="UP000326570"/>
    </source>
</evidence>
<dbReference type="Pfam" id="PF22311">
    <property type="entry name" value="DUF6970"/>
    <property type="match status" value="1"/>
</dbReference>
<sequence length="86" mass="9871">MNELIVEFKNEAPTNPPVKIFRYQYQDQPVYYVSGRCCDIPGKVLNAQGEQLCEPDGGITGRGDGKCPDFFETRTQEKLVWEDLRK</sequence>
<evidence type="ECO:0000259" key="1">
    <source>
        <dbReference type="Pfam" id="PF22311"/>
    </source>
</evidence>
<dbReference type="EMBL" id="VTWT01000003">
    <property type="protein sequence ID" value="KAA9340332.1"/>
    <property type="molecule type" value="Genomic_DNA"/>
</dbReference>
<name>A0A5N1J6J6_9BACT</name>
<comment type="caution">
    <text evidence="2">The sequence shown here is derived from an EMBL/GenBank/DDBJ whole genome shotgun (WGS) entry which is preliminary data.</text>
</comment>
<gene>
    <name evidence="2" type="ORF">F0P94_06650</name>
</gene>
<proteinExistence type="predicted"/>
<keyword evidence="3" id="KW-1185">Reference proteome</keyword>
<feature type="domain" description="DUF6970" evidence="1">
    <location>
        <begin position="7"/>
        <end position="83"/>
    </location>
</feature>